<dbReference type="Pfam" id="PF13407">
    <property type="entry name" value="Peripla_BP_4"/>
    <property type="match status" value="1"/>
</dbReference>
<proteinExistence type="inferred from homology"/>
<dbReference type="Gene3D" id="3.40.50.2300">
    <property type="match status" value="2"/>
</dbReference>
<dbReference type="PANTHER" id="PTHR46847:SF1">
    <property type="entry name" value="D-ALLOSE-BINDING PERIPLASMIC PROTEIN-RELATED"/>
    <property type="match status" value="1"/>
</dbReference>
<protein>
    <submittedName>
        <fullName evidence="5">Substrate-binding domain-containing protein</fullName>
    </submittedName>
</protein>
<dbReference type="GO" id="GO:0030313">
    <property type="term" value="C:cell envelope"/>
    <property type="evidence" value="ECO:0007669"/>
    <property type="project" value="UniProtKB-SubCell"/>
</dbReference>
<evidence type="ECO:0000256" key="2">
    <source>
        <dbReference type="ARBA" id="ARBA00007639"/>
    </source>
</evidence>
<organism evidence="5 6">
    <name type="scientific">Sulfurimonas marina</name>
    <dbReference type="NCBI Taxonomy" id="2590551"/>
    <lineage>
        <taxon>Bacteria</taxon>
        <taxon>Pseudomonadati</taxon>
        <taxon>Campylobacterota</taxon>
        <taxon>Epsilonproteobacteria</taxon>
        <taxon>Campylobacterales</taxon>
        <taxon>Sulfurimonadaceae</taxon>
        <taxon>Sulfurimonas</taxon>
    </lineage>
</organism>
<dbReference type="EMBL" id="CP041165">
    <property type="protein sequence ID" value="QOP41155.1"/>
    <property type="molecule type" value="Genomic_DNA"/>
</dbReference>
<comment type="similarity">
    <text evidence="2">Belongs to the bacterial solute-binding protein 2 family.</text>
</comment>
<sequence length="320" mass="35570">MHIVRYLIILVIVSALNANEPQTKKIAYLVSDLKIPFWDIMRKGIVSEAKTLHYDLQVYNADNSLEKELKNTVKAIRNKVDGIIVSPINSSSCVTILKLAQRANIPVVISDIGTDKGEYVSYVSSNNYQGAYAIAKVLAKHMKMLGWEKGTVGIVAIPQKRSNGKARTAGFLQGLHENNIKSSSLKQQVDFSYKETYDYTMEMIESDPNLRAVWLQGSDKYQGALDAIKDARKSGEILLVTFDAEPIFLELIPQGIVTGSAMQQPFLMGEKATALLDRHLKGKVVKKSIELPVLAISKENIDEKLPLIKRNVLGLNLDAR</sequence>
<keyword evidence="6" id="KW-1185">Reference proteome</keyword>
<dbReference type="SUPFAM" id="SSF53822">
    <property type="entry name" value="Periplasmic binding protein-like I"/>
    <property type="match status" value="1"/>
</dbReference>
<keyword evidence="3" id="KW-0732">Signal</keyword>
<evidence type="ECO:0000256" key="1">
    <source>
        <dbReference type="ARBA" id="ARBA00004196"/>
    </source>
</evidence>
<dbReference type="InterPro" id="IPR028082">
    <property type="entry name" value="Peripla_BP_I"/>
</dbReference>
<reference evidence="5 6" key="1">
    <citation type="submission" date="2019-06" db="EMBL/GenBank/DDBJ databases">
        <title>Sulfurimonas gotlandica sp. nov., a chemoautotrophic and psychrotolerant epsilonproteobacterium isolated from a pelagic redoxcline, and an emended description of the genus Sulfurimonas.</title>
        <authorList>
            <person name="Wang S."/>
            <person name="Jiang L."/>
            <person name="Shao Z."/>
        </authorList>
    </citation>
    <scope>NUCLEOTIDE SEQUENCE [LARGE SCALE GENOMIC DNA]</scope>
    <source>
        <strain evidence="5 6">B2</strain>
    </source>
</reference>
<dbReference type="RefSeq" id="WP_193114574.1">
    <property type="nucleotide sequence ID" value="NZ_CP041165.1"/>
</dbReference>
<evidence type="ECO:0000259" key="4">
    <source>
        <dbReference type="Pfam" id="PF13407"/>
    </source>
</evidence>
<evidence type="ECO:0000256" key="3">
    <source>
        <dbReference type="ARBA" id="ARBA00022729"/>
    </source>
</evidence>
<name>A0A7M1AUQ1_9BACT</name>
<feature type="domain" description="Periplasmic binding protein" evidence="4">
    <location>
        <begin position="26"/>
        <end position="283"/>
    </location>
</feature>
<dbReference type="GO" id="GO:0030246">
    <property type="term" value="F:carbohydrate binding"/>
    <property type="evidence" value="ECO:0007669"/>
    <property type="project" value="UniProtKB-ARBA"/>
</dbReference>
<evidence type="ECO:0000313" key="6">
    <source>
        <dbReference type="Proteomes" id="UP000593910"/>
    </source>
</evidence>
<dbReference type="PANTHER" id="PTHR46847">
    <property type="entry name" value="D-ALLOSE-BINDING PERIPLASMIC PROTEIN-RELATED"/>
    <property type="match status" value="1"/>
</dbReference>
<dbReference type="KEGG" id="smax:FJR03_05120"/>
<dbReference type="InterPro" id="IPR025997">
    <property type="entry name" value="SBP_2_dom"/>
</dbReference>
<accession>A0A7M1AUQ1</accession>
<gene>
    <name evidence="5" type="ORF">FJR03_05120</name>
</gene>
<evidence type="ECO:0000313" key="5">
    <source>
        <dbReference type="EMBL" id="QOP41155.1"/>
    </source>
</evidence>
<dbReference type="Proteomes" id="UP000593910">
    <property type="component" value="Chromosome"/>
</dbReference>
<comment type="subcellular location">
    <subcellularLocation>
        <location evidence="1">Cell envelope</location>
    </subcellularLocation>
</comment>
<dbReference type="AlphaFoldDB" id="A0A7M1AUQ1"/>